<dbReference type="InParanoid" id="A0A0C3CBN8"/>
<keyword evidence="3 5" id="KW-1133">Transmembrane helix</keyword>
<sequence>MREQILKPYRVPEILRTDSAADMNGYFGSASLYNTQKQLDSHNTWFRCLTKIILTPNEAKQGEKDYKWYEMGFFTQWERSGPHRVLCVDTPLHFKSAFLATMAHSTLDMNDPFAMLKPLIDELVNLYDRSVWRVRDTIRVIERNRLKVKPDFHRMQEIMRHAIHVKEVLTVFLDMLEKLHQDKNQVYDKLNTQAESYQWEQAQSHLQLQIHLARNLKERSLATVERLQSEITLAYNIITQEDNSVMKLIAVLGMTFLPGTFVSAYFSTNFFTYGDGWGGTSKMWVYWVVTIPSTVAIILIFQAWVRTSNPGSTMAGSWRRLLRMDRTHPVYKDVPVV</sequence>
<dbReference type="HOGENOM" id="CLU_041307_0_0_1"/>
<evidence type="ECO:0000256" key="3">
    <source>
        <dbReference type="ARBA" id="ARBA00022989"/>
    </source>
</evidence>
<feature type="transmembrane region" description="Helical" evidence="5">
    <location>
        <begin position="284"/>
        <end position="305"/>
    </location>
</feature>
<keyword evidence="4 5" id="KW-0472">Membrane</keyword>
<dbReference type="Pfam" id="PF01544">
    <property type="entry name" value="CorA"/>
    <property type="match status" value="1"/>
</dbReference>
<dbReference type="SUPFAM" id="SSF144083">
    <property type="entry name" value="Magnesium transport protein CorA, transmembrane region"/>
    <property type="match status" value="1"/>
</dbReference>
<dbReference type="EMBL" id="KN832884">
    <property type="protein sequence ID" value="KIM96378.1"/>
    <property type="molecule type" value="Genomic_DNA"/>
</dbReference>
<name>A0A0C3CBN8_OIDMZ</name>
<organism evidence="6 7">
    <name type="scientific">Oidiodendron maius (strain Zn)</name>
    <dbReference type="NCBI Taxonomy" id="913774"/>
    <lineage>
        <taxon>Eukaryota</taxon>
        <taxon>Fungi</taxon>
        <taxon>Dikarya</taxon>
        <taxon>Ascomycota</taxon>
        <taxon>Pezizomycotina</taxon>
        <taxon>Leotiomycetes</taxon>
        <taxon>Leotiomycetes incertae sedis</taxon>
        <taxon>Myxotrichaceae</taxon>
        <taxon>Oidiodendron</taxon>
    </lineage>
</organism>
<evidence type="ECO:0000256" key="5">
    <source>
        <dbReference type="SAM" id="Phobius"/>
    </source>
</evidence>
<evidence type="ECO:0000256" key="2">
    <source>
        <dbReference type="ARBA" id="ARBA00022692"/>
    </source>
</evidence>
<gene>
    <name evidence="6" type="ORF">OIDMADRAFT_183170</name>
</gene>
<reference evidence="6 7" key="1">
    <citation type="submission" date="2014-04" db="EMBL/GenBank/DDBJ databases">
        <authorList>
            <consortium name="DOE Joint Genome Institute"/>
            <person name="Kuo A."/>
            <person name="Martino E."/>
            <person name="Perotto S."/>
            <person name="Kohler A."/>
            <person name="Nagy L.G."/>
            <person name="Floudas D."/>
            <person name="Copeland A."/>
            <person name="Barry K.W."/>
            <person name="Cichocki N."/>
            <person name="Veneault-Fourrey C."/>
            <person name="LaButti K."/>
            <person name="Lindquist E.A."/>
            <person name="Lipzen A."/>
            <person name="Lundell T."/>
            <person name="Morin E."/>
            <person name="Murat C."/>
            <person name="Sun H."/>
            <person name="Tunlid A."/>
            <person name="Henrissat B."/>
            <person name="Grigoriev I.V."/>
            <person name="Hibbett D.S."/>
            <person name="Martin F."/>
            <person name="Nordberg H.P."/>
            <person name="Cantor M.N."/>
            <person name="Hua S.X."/>
        </authorList>
    </citation>
    <scope>NUCLEOTIDE SEQUENCE [LARGE SCALE GENOMIC DNA]</scope>
    <source>
        <strain evidence="6 7">Zn</strain>
    </source>
</reference>
<evidence type="ECO:0000256" key="4">
    <source>
        <dbReference type="ARBA" id="ARBA00023136"/>
    </source>
</evidence>
<dbReference type="Proteomes" id="UP000054321">
    <property type="component" value="Unassembled WGS sequence"/>
</dbReference>
<dbReference type="GO" id="GO:0046873">
    <property type="term" value="F:metal ion transmembrane transporter activity"/>
    <property type="evidence" value="ECO:0007669"/>
    <property type="project" value="InterPro"/>
</dbReference>
<evidence type="ECO:0000313" key="7">
    <source>
        <dbReference type="Proteomes" id="UP000054321"/>
    </source>
</evidence>
<feature type="transmembrane region" description="Helical" evidence="5">
    <location>
        <begin position="248"/>
        <end position="272"/>
    </location>
</feature>
<proteinExistence type="predicted"/>
<dbReference type="STRING" id="913774.A0A0C3CBN8"/>
<comment type="subcellular location">
    <subcellularLocation>
        <location evidence="1">Membrane</location>
        <topology evidence="1">Multi-pass membrane protein</topology>
    </subcellularLocation>
</comment>
<reference evidence="7" key="2">
    <citation type="submission" date="2015-01" db="EMBL/GenBank/DDBJ databases">
        <title>Evolutionary Origins and Diversification of the Mycorrhizal Mutualists.</title>
        <authorList>
            <consortium name="DOE Joint Genome Institute"/>
            <consortium name="Mycorrhizal Genomics Consortium"/>
            <person name="Kohler A."/>
            <person name="Kuo A."/>
            <person name="Nagy L.G."/>
            <person name="Floudas D."/>
            <person name="Copeland A."/>
            <person name="Barry K.W."/>
            <person name="Cichocki N."/>
            <person name="Veneault-Fourrey C."/>
            <person name="LaButti K."/>
            <person name="Lindquist E.A."/>
            <person name="Lipzen A."/>
            <person name="Lundell T."/>
            <person name="Morin E."/>
            <person name="Murat C."/>
            <person name="Riley R."/>
            <person name="Ohm R."/>
            <person name="Sun H."/>
            <person name="Tunlid A."/>
            <person name="Henrissat B."/>
            <person name="Grigoriev I.V."/>
            <person name="Hibbett D.S."/>
            <person name="Martin F."/>
        </authorList>
    </citation>
    <scope>NUCLEOTIDE SEQUENCE [LARGE SCALE GENOMIC DNA]</scope>
    <source>
        <strain evidence="7">Zn</strain>
    </source>
</reference>
<dbReference type="OrthoDB" id="2830640at2759"/>
<keyword evidence="2 5" id="KW-0812">Transmembrane</keyword>
<dbReference type="InterPro" id="IPR002523">
    <property type="entry name" value="MgTranspt_CorA/ZnTranspt_ZntB"/>
</dbReference>
<dbReference type="InterPro" id="IPR045863">
    <property type="entry name" value="CorA_TM1_TM2"/>
</dbReference>
<keyword evidence="7" id="KW-1185">Reference proteome</keyword>
<dbReference type="AlphaFoldDB" id="A0A0C3CBN8"/>
<dbReference type="Gene3D" id="1.20.58.340">
    <property type="entry name" value="Magnesium transport protein CorA, transmembrane region"/>
    <property type="match status" value="1"/>
</dbReference>
<protein>
    <submittedName>
        <fullName evidence="6">Uncharacterized protein</fullName>
    </submittedName>
</protein>
<accession>A0A0C3CBN8</accession>
<evidence type="ECO:0000256" key="1">
    <source>
        <dbReference type="ARBA" id="ARBA00004141"/>
    </source>
</evidence>
<evidence type="ECO:0000313" key="6">
    <source>
        <dbReference type="EMBL" id="KIM96378.1"/>
    </source>
</evidence>
<dbReference type="GO" id="GO:0016020">
    <property type="term" value="C:membrane"/>
    <property type="evidence" value="ECO:0007669"/>
    <property type="project" value="UniProtKB-SubCell"/>
</dbReference>